<gene>
    <name evidence="1" type="ORF">UC3_01511</name>
</gene>
<name>R3TSY5_9ENTE</name>
<dbReference type="Proteomes" id="UP000013785">
    <property type="component" value="Unassembled WGS sequence"/>
</dbReference>
<protein>
    <recommendedName>
        <fullName evidence="3">DUF2877 domain-containing protein</fullName>
    </recommendedName>
</protein>
<dbReference type="InterPro" id="IPR021530">
    <property type="entry name" value="AllH-like"/>
</dbReference>
<evidence type="ECO:0000313" key="1">
    <source>
        <dbReference type="EMBL" id="EOL44694.1"/>
    </source>
</evidence>
<sequence>MVYQEYLVKSGTFSDTQLAQLETYRGNVHSIFHRTMNLIDENETLLTLSTDELDAAPQTLQLSNFFPNESIRQGMRVVGGNNCLLVDSKWRFDFKNMVSQGIEQPTFFFHSALSSQLVFVTKQIHQKKKEKVGVTAFEQAVYSKLEEVTTAFEQAILVNDKKEIERQINQLIGLGIGLTPSGDDYLTGFFLVTGMNRYPYPWVNRLLSELFSKSAGKTNSISQTQMKLALNGQARERLVLFLKEMMQETTDVQLEKRKEEVLKIGSSSGEDILKGMLAGIKLTIQLGGKK</sequence>
<evidence type="ECO:0000313" key="2">
    <source>
        <dbReference type="Proteomes" id="UP000013785"/>
    </source>
</evidence>
<dbReference type="PATRIC" id="fig|1158610.3.peg.1496"/>
<proteinExistence type="predicted"/>
<dbReference type="EMBL" id="AJAT01000013">
    <property type="protein sequence ID" value="EOL44694.1"/>
    <property type="molecule type" value="Genomic_DNA"/>
</dbReference>
<accession>R3TSY5</accession>
<dbReference type="HOGENOM" id="CLU_072005_1_0_9"/>
<dbReference type="OrthoDB" id="4933449at2"/>
<dbReference type="AlphaFoldDB" id="R3TSY5"/>
<dbReference type="eggNOG" id="ENOG502Z84Q">
    <property type="taxonomic scope" value="Bacteria"/>
</dbReference>
<dbReference type="RefSeq" id="WP_010768174.1">
    <property type="nucleotide sequence ID" value="NZ_ASWE01000003.1"/>
</dbReference>
<organism evidence="1 2">
    <name type="scientific">Enterococcus phoeniculicola ATCC BAA-412</name>
    <dbReference type="NCBI Taxonomy" id="1158610"/>
    <lineage>
        <taxon>Bacteria</taxon>
        <taxon>Bacillati</taxon>
        <taxon>Bacillota</taxon>
        <taxon>Bacilli</taxon>
        <taxon>Lactobacillales</taxon>
        <taxon>Enterococcaceae</taxon>
        <taxon>Enterococcus</taxon>
    </lineage>
</organism>
<comment type="caution">
    <text evidence="1">The sequence shown here is derived from an EMBL/GenBank/DDBJ whole genome shotgun (WGS) entry which is preliminary data.</text>
</comment>
<reference evidence="1 2" key="1">
    <citation type="submission" date="2013-02" db="EMBL/GenBank/DDBJ databases">
        <title>The Genome Sequence of Enterococcus phoeniculicola BAA-412.</title>
        <authorList>
            <consortium name="The Broad Institute Genome Sequencing Platform"/>
            <consortium name="The Broad Institute Genome Sequencing Center for Infectious Disease"/>
            <person name="Earl A.M."/>
            <person name="Gilmore M.S."/>
            <person name="Lebreton F."/>
            <person name="Walker B."/>
            <person name="Young S.K."/>
            <person name="Zeng Q."/>
            <person name="Gargeya S."/>
            <person name="Fitzgerald M."/>
            <person name="Haas B."/>
            <person name="Abouelleil A."/>
            <person name="Alvarado L."/>
            <person name="Arachchi H.M."/>
            <person name="Berlin A.M."/>
            <person name="Chapman S.B."/>
            <person name="Dewar J."/>
            <person name="Goldberg J."/>
            <person name="Griggs A."/>
            <person name="Gujja S."/>
            <person name="Hansen M."/>
            <person name="Howarth C."/>
            <person name="Imamovic A."/>
            <person name="Larimer J."/>
            <person name="McCowan C."/>
            <person name="Murphy C."/>
            <person name="Neiman D."/>
            <person name="Pearson M."/>
            <person name="Priest M."/>
            <person name="Roberts A."/>
            <person name="Saif S."/>
            <person name="Shea T."/>
            <person name="Sisk P."/>
            <person name="Sykes S."/>
            <person name="Wortman J."/>
            <person name="Nusbaum C."/>
            <person name="Birren B."/>
        </authorList>
    </citation>
    <scope>NUCLEOTIDE SEQUENCE [LARGE SCALE GENOMIC DNA]</scope>
    <source>
        <strain evidence="1 2">ATCC BAA-412</strain>
    </source>
</reference>
<dbReference type="STRING" id="154621.RV11_GL002443"/>
<dbReference type="Pfam" id="PF11392">
    <property type="entry name" value="AllH"/>
    <property type="match status" value="1"/>
</dbReference>
<keyword evidence="2" id="KW-1185">Reference proteome</keyword>
<evidence type="ECO:0008006" key="3">
    <source>
        <dbReference type="Google" id="ProtNLM"/>
    </source>
</evidence>